<keyword evidence="3" id="KW-1185">Reference proteome</keyword>
<dbReference type="AlphaFoldDB" id="A0A1G8MQ73"/>
<dbReference type="SUPFAM" id="SSF53067">
    <property type="entry name" value="Actin-like ATPase domain"/>
    <property type="match status" value="1"/>
</dbReference>
<evidence type="ECO:0000313" key="3">
    <source>
        <dbReference type="Proteomes" id="UP000235682"/>
    </source>
</evidence>
<dbReference type="STRING" id="84521.SAMN04487994_103518"/>
<evidence type="ECO:0000256" key="1">
    <source>
        <dbReference type="ARBA" id="ARBA00006479"/>
    </source>
</evidence>
<sequence length="301" mass="33035">MNILAIDIGGTTIKSDVYCNDKSLGQFNEMPTQVDLNTQTNNILNQVEQLISHTIEELSLQNKQLSGVAIATAGVVDSSQGTVVYAGYTIPNYGGTDFSSMIQEQFDLPCVVLNDVNSATYAEYKLNDYNKEDTLLCLTIGTGIGSGIVIHNNLLIGHTFSAGEVGYMPIEGQKYQNIASTTALVKNYQSVLNSKEPVNGKMIFEAYHHNNSKAVHVVREWIQQLVKGLLPMVYILNPTTIALGGGVMAQHEVLIPLIKDELRHQLESEAFMPKSIKPMNVGNEAGRLGAYYYFLDHVSSK</sequence>
<dbReference type="InterPro" id="IPR043129">
    <property type="entry name" value="ATPase_NBD"/>
</dbReference>
<comment type="caution">
    <text evidence="2">The sequence shown here is derived from an EMBL/GenBank/DDBJ whole genome shotgun (WGS) entry which is preliminary data.</text>
</comment>
<protein>
    <submittedName>
        <fullName evidence="2">ROK family protein</fullName>
    </submittedName>
</protein>
<dbReference type="EMBL" id="PNHE01000004">
    <property type="protein sequence ID" value="PMC58955.1"/>
    <property type="molecule type" value="Genomic_DNA"/>
</dbReference>
<dbReference type="PANTHER" id="PTHR18964:SF165">
    <property type="entry name" value="BETA-GLUCOSIDE KINASE"/>
    <property type="match status" value="1"/>
</dbReference>
<dbReference type="PANTHER" id="PTHR18964">
    <property type="entry name" value="ROK (REPRESSOR, ORF, KINASE) FAMILY"/>
    <property type="match status" value="1"/>
</dbReference>
<accession>A0A1G8MQ73</accession>
<proteinExistence type="inferred from homology"/>
<dbReference type="Gene3D" id="3.30.420.40">
    <property type="match status" value="2"/>
</dbReference>
<name>A0A1G8MQ73_9LACT</name>
<dbReference type="OrthoDB" id="9795247at2"/>
<dbReference type="Proteomes" id="UP000235682">
    <property type="component" value="Unassembled WGS sequence"/>
</dbReference>
<dbReference type="InterPro" id="IPR000600">
    <property type="entry name" value="ROK"/>
</dbReference>
<comment type="similarity">
    <text evidence="1">Belongs to the ROK (NagC/XylR) family.</text>
</comment>
<reference evidence="2 3" key="1">
    <citation type="submission" date="2017-09" db="EMBL/GenBank/DDBJ databases">
        <title>Bacterial strain isolated from the female urinary microbiota.</title>
        <authorList>
            <person name="Thomas-White K."/>
            <person name="Kumar N."/>
            <person name="Forster S."/>
            <person name="Putonti C."/>
            <person name="Lawley T."/>
            <person name="Wolfe A.J."/>
        </authorList>
    </citation>
    <scope>NUCLEOTIDE SEQUENCE [LARGE SCALE GENOMIC DNA]</scope>
    <source>
        <strain evidence="2 3">UMB0852</strain>
    </source>
</reference>
<gene>
    <name evidence="2" type="ORF">CJ205_01950</name>
</gene>
<dbReference type="Pfam" id="PF00480">
    <property type="entry name" value="ROK"/>
    <property type="match status" value="1"/>
</dbReference>
<dbReference type="RefSeq" id="WP_092085824.1">
    <property type="nucleotide sequence ID" value="NZ_FNEL01000035.1"/>
</dbReference>
<evidence type="ECO:0000313" key="2">
    <source>
        <dbReference type="EMBL" id="PMC58955.1"/>
    </source>
</evidence>
<organism evidence="2 3">
    <name type="scientific">Dolosicoccus paucivorans</name>
    <dbReference type="NCBI Taxonomy" id="84521"/>
    <lineage>
        <taxon>Bacteria</taxon>
        <taxon>Bacillati</taxon>
        <taxon>Bacillota</taxon>
        <taxon>Bacilli</taxon>
        <taxon>Lactobacillales</taxon>
        <taxon>Aerococcaceae</taxon>
        <taxon>Dolosicoccus</taxon>
    </lineage>
</organism>